<feature type="region of interest" description="Disordered" evidence="1">
    <location>
        <begin position="1"/>
        <end position="22"/>
    </location>
</feature>
<dbReference type="EMBL" id="UYRT01117076">
    <property type="protein sequence ID" value="VDN49803.1"/>
    <property type="molecule type" value="Genomic_DNA"/>
</dbReference>
<evidence type="ECO:0000313" key="3">
    <source>
        <dbReference type="Proteomes" id="UP000271098"/>
    </source>
</evidence>
<organism evidence="4">
    <name type="scientific">Gongylonema pulchrum</name>
    <dbReference type="NCBI Taxonomy" id="637853"/>
    <lineage>
        <taxon>Eukaryota</taxon>
        <taxon>Metazoa</taxon>
        <taxon>Ecdysozoa</taxon>
        <taxon>Nematoda</taxon>
        <taxon>Chromadorea</taxon>
        <taxon>Rhabditida</taxon>
        <taxon>Spirurina</taxon>
        <taxon>Spiruromorpha</taxon>
        <taxon>Spiruroidea</taxon>
        <taxon>Gongylonematidae</taxon>
        <taxon>Gongylonema</taxon>
    </lineage>
</organism>
<keyword evidence="3" id="KW-1185">Reference proteome</keyword>
<protein>
    <submittedName>
        <fullName evidence="4">AGC-kinase C-terminal domain-containing protein</fullName>
    </submittedName>
</protein>
<dbReference type="Proteomes" id="UP000271098">
    <property type="component" value="Unassembled WGS sequence"/>
</dbReference>
<accession>A0A183F1B4</accession>
<name>A0A183F1B4_9BILA</name>
<evidence type="ECO:0000313" key="4">
    <source>
        <dbReference type="WBParaSite" id="GPUH_0002703501-mRNA-1"/>
    </source>
</evidence>
<evidence type="ECO:0000256" key="1">
    <source>
        <dbReference type="SAM" id="MobiDB-lite"/>
    </source>
</evidence>
<gene>
    <name evidence="2" type="ORF">GPUH_LOCUS27005</name>
</gene>
<reference evidence="2 3" key="2">
    <citation type="submission" date="2018-11" db="EMBL/GenBank/DDBJ databases">
        <authorList>
            <consortium name="Pathogen Informatics"/>
        </authorList>
    </citation>
    <scope>NUCLEOTIDE SEQUENCE [LARGE SCALE GENOMIC DNA]</scope>
</reference>
<evidence type="ECO:0000313" key="2">
    <source>
        <dbReference type="EMBL" id="VDN49803.1"/>
    </source>
</evidence>
<dbReference type="WBParaSite" id="GPUH_0002703501-mRNA-1">
    <property type="protein sequence ID" value="GPUH_0002703501-mRNA-1"/>
    <property type="gene ID" value="GPUH_0002703501"/>
</dbReference>
<sequence length="116" mass="13254">MEHSYFSSRGIPPPSSGPVPLRGLDPTLEFRLRERYLGGFHSAADAMRHSFLASRGLPPPPSNRFVPLHAVHPSFRYSAIEMAENYFTSREIPLPNREPVRPREFDPTLYFGLSDW</sequence>
<reference evidence="4" key="1">
    <citation type="submission" date="2016-06" db="UniProtKB">
        <authorList>
            <consortium name="WormBaseParasite"/>
        </authorList>
    </citation>
    <scope>IDENTIFICATION</scope>
</reference>
<dbReference type="AlphaFoldDB" id="A0A183F1B4"/>
<proteinExistence type="predicted"/>